<proteinExistence type="predicted"/>
<protein>
    <submittedName>
        <fullName evidence="1">Uncharacterized protein</fullName>
    </submittedName>
</protein>
<evidence type="ECO:0000313" key="1">
    <source>
        <dbReference type="EMBL" id="KAI4304013.1"/>
    </source>
</evidence>
<name>A0ACB9L3Q5_9MYRT</name>
<evidence type="ECO:0000313" key="2">
    <source>
        <dbReference type="Proteomes" id="UP001057402"/>
    </source>
</evidence>
<gene>
    <name evidence="1" type="ORF">MLD38_039582</name>
</gene>
<dbReference type="Proteomes" id="UP001057402">
    <property type="component" value="Chromosome 12"/>
</dbReference>
<keyword evidence="2" id="KW-1185">Reference proteome</keyword>
<sequence length="94" mass="11078">MRKDRLLQVGSNKLFEVMKHGRPGIGAVMPLKRREKTARRFLNFFPLAFGFKSVNKSYFGSHLMYRPLLVYRIESLYRRNCTILVRDEPLKVSS</sequence>
<organism evidence="1 2">
    <name type="scientific">Melastoma candidum</name>
    <dbReference type="NCBI Taxonomy" id="119954"/>
    <lineage>
        <taxon>Eukaryota</taxon>
        <taxon>Viridiplantae</taxon>
        <taxon>Streptophyta</taxon>
        <taxon>Embryophyta</taxon>
        <taxon>Tracheophyta</taxon>
        <taxon>Spermatophyta</taxon>
        <taxon>Magnoliopsida</taxon>
        <taxon>eudicotyledons</taxon>
        <taxon>Gunneridae</taxon>
        <taxon>Pentapetalae</taxon>
        <taxon>rosids</taxon>
        <taxon>malvids</taxon>
        <taxon>Myrtales</taxon>
        <taxon>Melastomataceae</taxon>
        <taxon>Melastomatoideae</taxon>
        <taxon>Melastomateae</taxon>
        <taxon>Melastoma</taxon>
    </lineage>
</organism>
<comment type="caution">
    <text evidence="1">The sequence shown here is derived from an EMBL/GenBank/DDBJ whole genome shotgun (WGS) entry which is preliminary data.</text>
</comment>
<reference evidence="2" key="1">
    <citation type="journal article" date="2023" name="Front. Plant Sci.">
        <title>Chromosomal-level genome assembly of Melastoma candidum provides insights into trichome evolution.</title>
        <authorList>
            <person name="Zhong Y."/>
            <person name="Wu W."/>
            <person name="Sun C."/>
            <person name="Zou P."/>
            <person name="Liu Y."/>
            <person name="Dai S."/>
            <person name="Zhou R."/>
        </authorList>
    </citation>
    <scope>NUCLEOTIDE SEQUENCE [LARGE SCALE GENOMIC DNA]</scope>
</reference>
<dbReference type="EMBL" id="CM042891">
    <property type="protein sequence ID" value="KAI4304013.1"/>
    <property type="molecule type" value="Genomic_DNA"/>
</dbReference>
<accession>A0ACB9L3Q5</accession>